<dbReference type="PROSITE" id="PS00028">
    <property type="entry name" value="ZINC_FINGER_C2H2_1"/>
    <property type="match status" value="4"/>
</dbReference>
<accession>A0A2B7XWP3</accession>
<dbReference type="InterPro" id="IPR013087">
    <property type="entry name" value="Znf_C2H2_type"/>
</dbReference>
<feature type="domain" description="C2H2-type" evidence="11">
    <location>
        <begin position="250"/>
        <end position="279"/>
    </location>
</feature>
<evidence type="ECO:0000313" key="13">
    <source>
        <dbReference type="Proteomes" id="UP000224634"/>
    </source>
</evidence>
<reference evidence="12 13" key="1">
    <citation type="submission" date="2017-10" db="EMBL/GenBank/DDBJ databases">
        <title>Comparative genomics in systemic dimorphic fungi from Ajellomycetaceae.</title>
        <authorList>
            <person name="Munoz J.F."/>
            <person name="Mcewen J.G."/>
            <person name="Clay O.K."/>
            <person name="Cuomo C.A."/>
        </authorList>
    </citation>
    <scope>NUCLEOTIDE SEQUENCE [LARGE SCALE GENOMIC DNA]</scope>
    <source>
        <strain evidence="12 13">UAMH7299</strain>
    </source>
</reference>
<feature type="domain" description="C2H2-type" evidence="11">
    <location>
        <begin position="338"/>
        <end position="364"/>
    </location>
</feature>
<dbReference type="PANTHER" id="PTHR23235:SF120">
    <property type="entry name" value="KRUPPEL-LIKE FACTOR 15"/>
    <property type="match status" value="1"/>
</dbReference>
<evidence type="ECO:0000259" key="11">
    <source>
        <dbReference type="PROSITE" id="PS50157"/>
    </source>
</evidence>
<proteinExistence type="predicted"/>
<dbReference type="OrthoDB" id="427030at2759"/>
<dbReference type="SMART" id="SM00355">
    <property type="entry name" value="ZnF_C2H2"/>
    <property type="match status" value="4"/>
</dbReference>
<dbReference type="GO" id="GO:0006357">
    <property type="term" value="P:regulation of transcription by RNA polymerase II"/>
    <property type="evidence" value="ECO:0007669"/>
    <property type="project" value="UniProtKB-ARBA"/>
</dbReference>
<evidence type="ECO:0000313" key="12">
    <source>
        <dbReference type="EMBL" id="PGH13191.1"/>
    </source>
</evidence>
<dbReference type="STRING" id="1447883.A0A2B7XWP3"/>
<feature type="region of interest" description="Disordered" evidence="10">
    <location>
        <begin position="402"/>
        <end position="479"/>
    </location>
</feature>
<evidence type="ECO:0000256" key="2">
    <source>
        <dbReference type="ARBA" id="ARBA00022723"/>
    </source>
</evidence>
<dbReference type="Pfam" id="PF00096">
    <property type="entry name" value="zf-C2H2"/>
    <property type="match status" value="4"/>
</dbReference>
<keyword evidence="8" id="KW-0539">Nucleus</keyword>
<feature type="compositionally biased region" description="Low complexity" evidence="10">
    <location>
        <begin position="429"/>
        <end position="442"/>
    </location>
</feature>
<feature type="compositionally biased region" description="Polar residues" evidence="10">
    <location>
        <begin position="70"/>
        <end position="79"/>
    </location>
</feature>
<organism evidence="12 13">
    <name type="scientific">Polytolypa hystricis (strain UAMH7299)</name>
    <dbReference type="NCBI Taxonomy" id="1447883"/>
    <lineage>
        <taxon>Eukaryota</taxon>
        <taxon>Fungi</taxon>
        <taxon>Dikarya</taxon>
        <taxon>Ascomycota</taxon>
        <taxon>Pezizomycotina</taxon>
        <taxon>Eurotiomycetes</taxon>
        <taxon>Eurotiomycetidae</taxon>
        <taxon>Onygenales</taxon>
        <taxon>Onygenales incertae sedis</taxon>
        <taxon>Polytolypa</taxon>
    </lineage>
</organism>
<dbReference type="SUPFAM" id="SSF57667">
    <property type="entry name" value="beta-beta-alpha zinc fingers"/>
    <property type="match status" value="2"/>
</dbReference>
<evidence type="ECO:0000256" key="8">
    <source>
        <dbReference type="ARBA" id="ARBA00023242"/>
    </source>
</evidence>
<comment type="caution">
    <text evidence="12">The sequence shown here is derived from an EMBL/GenBank/DDBJ whole genome shotgun (WGS) entry which is preliminary data.</text>
</comment>
<evidence type="ECO:0000256" key="5">
    <source>
        <dbReference type="ARBA" id="ARBA00022833"/>
    </source>
</evidence>
<dbReference type="GO" id="GO:0005634">
    <property type="term" value="C:nucleus"/>
    <property type="evidence" value="ECO:0007669"/>
    <property type="project" value="UniProtKB-SubCell"/>
</dbReference>
<evidence type="ECO:0000256" key="1">
    <source>
        <dbReference type="ARBA" id="ARBA00004123"/>
    </source>
</evidence>
<comment type="subcellular location">
    <subcellularLocation>
        <location evidence="1">Nucleus</location>
    </subcellularLocation>
</comment>
<feature type="domain" description="C2H2-type" evidence="11">
    <location>
        <begin position="280"/>
        <end position="309"/>
    </location>
</feature>
<dbReference type="FunFam" id="3.30.160.60:FF:002343">
    <property type="entry name" value="Zinc finger protein 33A"/>
    <property type="match status" value="1"/>
</dbReference>
<keyword evidence="6" id="KW-0805">Transcription regulation</keyword>
<evidence type="ECO:0000256" key="3">
    <source>
        <dbReference type="ARBA" id="ARBA00022737"/>
    </source>
</evidence>
<dbReference type="Gene3D" id="3.30.160.60">
    <property type="entry name" value="Classic Zinc Finger"/>
    <property type="match status" value="4"/>
</dbReference>
<keyword evidence="5" id="KW-0862">Zinc</keyword>
<feature type="compositionally biased region" description="Basic residues" evidence="10">
    <location>
        <begin position="83"/>
        <end position="93"/>
    </location>
</feature>
<feature type="compositionally biased region" description="Basic residues" evidence="10">
    <location>
        <begin position="402"/>
        <end position="411"/>
    </location>
</feature>
<gene>
    <name evidence="12" type="ORF">AJ80_06437</name>
</gene>
<protein>
    <recommendedName>
        <fullName evidence="11">C2H2-type domain-containing protein</fullName>
    </recommendedName>
</protein>
<feature type="domain" description="C2H2-type" evidence="11">
    <location>
        <begin position="310"/>
        <end position="337"/>
    </location>
</feature>
<evidence type="ECO:0000256" key="9">
    <source>
        <dbReference type="PROSITE-ProRule" id="PRU00042"/>
    </source>
</evidence>
<sequence length="479" mass="53858">METAVPLPYNFTNHEMTALAQRRVMAPPHDHNNIAYYSNQQIPYSTPLQSPSYAFGHILNNHHAPYQGYFHSNPQINSQAPPPHHHHHHHHHPPPPQRLGTEPTSQPPPPEARPAKSGLARLIRSPQARNDASPIPNHGSVAADRAPPKQEDTKPLIKPEVDFKTEVDTLMKAIQSTPQTRQQSAEHQLPPLQNIRNGNNNHSNGIAGPSWMHPTTYAASASMAPNAAMFTGHHNRPTTAGNNQKPRRKYECTLPECRKSFFQKTHLDIHMRAHTGDKPFTCKEPSCGQRFSQLGNLKTHERRHTGEKPFSCDICHKRFAQRGNVRAHKITHNPAKPFTCRLDDCGKQFTQLGNLKSHQNKFHAATIRTLTQRFAAVGDCERMQPQERELWEYFSDLYKHSNKGIKGRGKDRRVSSMAAGPKRSRMSDDGSSSGSTHSSSSSSEDDRKNGTRVLHRPAYMDAPSGDDVEYAYAQHNRPV</sequence>
<dbReference type="FunFam" id="3.30.160.60:FF:001289">
    <property type="entry name" value="Zinc finger protein 574"/>
    <property type="match status" value="1"/>
</dbReference>
<keyword evidence="2" id="KW-0479">Metal-binding</keyword>
<name>A0A2B7XWP3_POLH7</name>
<evidence type="ECO:0000256" key="10">
    <source>
        <dbReference type="SAM" id="MobiDB-lite"/>
    </source>
</evidence>
<keyword evidence="7" id="KW-0804">Transcription</keyword>
<dbReference type="AlphaFoldDB" id="A0A2B7XWP3"/>
<feature type="compositionally biased region" description="Basic and acidic residues" evidence="10">
    <location>
        <begin position="146"/>
        <end position="157"/>
    </location>
</feature>
<dbReference type="GO" id="GO:0008270">
    <property type="term" value="F:zinc ion binding"/>
    <property type="evidence" value="ECO:0007669"/>
    <property type="project" value="UniProtKB-KW"/>
</dbReference>
<keyword evidence="13" id="KW-1185">Reference proteome</keyword>
<evidence type="ECO:0000256" key="4">
    <source>
        <dbReference type="ARBA" id="ARBA00022771"/>
    </source>
</evidence>
<dbReference type="InterPro" id="IPR036236">
    <property type="entry name" value="Znf_C2H2_sf"/>
</dbReference>
<dbReference type="PROSITE" id="PS50157">
    <property type="entry name" value="ZINC_FINGER_C2H2_2"/>
    <property type="match status" value="4"/>
</dbReference>
<dbReference type="PANTHER" id="PTHR23235">
    <property type="entry name" value="KRUEPPEL-LIKE TRANSCRIPTION FACTOR"/>
    <property type="match status" value="1"/>
</dbReference>
<dbReference type="FunFam" id="3.30.160.60:FF:000100">
    <property type="entry name" value="Zinc finger 45-like"/>
    <property type="match status" value="1"/>
</dbReference>
<evidence type="ECO:0000256" key="7">
    <source>
        <dbReference type="ARBA" id="ARBA00023163"/>
    </source>
</evidence>
<keyword evidence="3" id="KW-0677">Repeat</keyword>
<dbReference type="Proteomes" id="UP000224634">
    <property type="component" value="Unassembled WGS sequence"/>
</dbReference>
<feature type="region of interest" description="Disordered" evidence="10">
    <location>
        <begin position="66"/>
        <end position="157"/>
    </location>
</feature>
<dbReference type="EMBL" id="PDNA01000107">
    <property type="protein sequence ID" value="PGH13191.1"/>
    <property type="molecule type" value="Genomic_DNA"/>
</dbReference>
<evidence type="ECO:0000256" key="6">
    <source>
        <dbReference type="ARBA" id="ARBA00023015"/>
    </source>
</evidence>
<dbReference type="FunFam" id="3.30.160.60:FF:002157">
    <property type="entry name" value="Transcription factor"/>
    <property type="match status" value="1"/>
</dbReference>
<keyword evidence="4 9" id="KW-0863">Zinc-finger</keyword>